<dbReference type="InterPro" id="IPR001613">
    <property type="entry name" value="Flavin_amine_oxidase"/>
</dbReference>
<name>A0A2U2XF93_9FLAO</name>
<proteinExistence type="inferred from homology"/>
<dbReference type="InterPro" id="IPR036188">
    <property type="entry name" value="FAD/NAD-bd_sf"/>
</dbReference>
<dbReference type="PANTHER" id="PTHR43563:SF1">
    <property type="entry name" value="AMINE OXIDASE [FLAVIN-CONTAINING] B"/>
    <property type="match status" value="1"/>
</dbReference>
<sequence length="455" mass="50993">MIKKTDVIVIGAGLSGLTAARKLEELGYSVKVIEARDRVGGRNETHLLADGQVLDLGGQWIGPTQTKMYELCKELKLELFPTHNEGKVILYDHGKKSLMGSKNGALPKLNVFILLGLGLIIKKIEKRVDQIDLDAPWKHPKAKVWDSETLESWVRKNTKLKKVRAYFNIVSEVVFSTEASDISFLHFLFYVKSGSGMDNLLNIDEGAQKERVVGGTQQISIRLSELLKNEVILESPVTRIEQSENGVKVFSKEQFWQAKKVIVTLPPTLAGRITYAPPLPGMRDQLTQRIPAGSVIKIQIIYKTPFWRKKGLTGQAVSFTGPLKIVMDNSLPNDSRGVLVMFMEGNDGREASEWTLEKRTQKAIGCLVKYFGDEAKDYLDYIERNWCDEEFTRGGYGGHFTPGVWSGFGKYLRKPIQHIHWAGAETATVWNGYMEGAVRSGERVATEVSETLKDS</sequence>
<dbReference type="SUPFAM" id="SSF51905">
    <property type="entry name" value="FAD/NAD(P)-binding domain"/>
    <property type="match status" value="1"/>
</dbReference>
<dbReference type="EMBL" id="QFRJ01000002">
    <property type="protein sequence ID" value="PWH86472.1"/>
    <property type="molecule type" value="Genomic_DNA"/>
</dbReference>
<evidence type="ECO:0000313" key="7">
    <source>
        <dbReference type="Proteomes" id="UP000245370"/>
    </source>
</evidence>
<evidence type="ECO:0000256" key="4">
    <source>
        <dbReference type="PIRSR" id="PIRSR601613-1"/>
    </source>
</evidence>
<dbReference type="SUPFAM" id="SSF54373">
    <property type="entry name" value="FAD-linked reductases, C-terminal domain"/>
    <property type="match status" value="1"/>
</dbReference>
<dbReference type="Gene3D" id="3.50.50.60">
    <property type="entry name" value="FAD/NAD(P)-binding domain"/>
    <property type="match status" value="1"/>
</dbReference>
<feature type="binding site" evidence="4">
    <location>
        <position position="15"/>
    </location>
    <ligand>
        <name>FAD</name>
        <dbReference type="ChEBI" id="CHEBI:57692"/>
    </ligand>
</feature>
<comment type="caution">
    <text evidence="6">The sequence shown here is derived from an EMBL/GenBank/DDBJ whole genome shotgun (WGS) entry which is preliminary data.</text>
</comment>
<feature type="binding site" evidence="4">
    <location>
        <position position="237"/>
    </location>
    <ligand>
        <name>FAD</name>
        <dbReference type="ChEBI" id="CHEBI:57692"/>
    </ligand>
</feature>
<evidence type="ECO:0000313" key="6">
    <source>
        <dbReference type="EMBL" id="PWH86472.1"/>
    </source>
</evidence>
<feature type="binding site" evidence="4">
    <location>
        <position position="342"/>
    </location>
    <ligand>
        <name>substrate</name>
    </ligand>
</feature>
<feature type="binding site" evidence="4">
    <location>
        <begin position="34"/>
        <end position="35"/>
    </location>
    <ligand>
        <name>FAD</name>
        <dbReference type="ChEBI" id="CHEBI:57692"/>
    </ligand>
</feature>
<reference evidence="6 7" key="1">
    <citation type="submission" date="2018-05" db="EMBL/GenBank/DDBJ databases">
        <title>Brumimicrobium oceani sp. nov., isolated from coastal sediment.</title>
        <authorList>
            <person name="Kou Y."/>
        </authorList>
    </citation>
    <scope>NUCLEOTIDE SEQUENCE [LARGE SCALE GENOMIC DNA]</scope>
    <source>
        <strain evidence="6 7">C305</strain>
    </source>
</reference>
<dbReference type="Gene3D" id="1.10.405.10">
    <property type="entry name" value="Guanine Nucleotide Dissociation Inhibitor, domain 1"/>
    <property type="match status" value="1"/>
</dbReference>
<feature type="binding site" evidence="4">
    <location>
        <position position="425"/>
    </location>
    <ligand>
        <name>FAD</name>
        <dbReference type="ChEBI" id="CHEBI:57692"/>
    </ligand>
</feature>
<dbReference type="InterPro" id="IPR002937">
    <property type="entry name" value="Amino_oxidase"/>
</dbReference>
<accession>A0A2U2XF93</accession>
<keyword evidence="7" id="KW-1185">Reference proteome</keyword>
<dbReference type="PANTHER" id="PTHR43563">
    <property type="entry name" value="AMINE OXIDASE"/>
    <property type="match status" value="1"/>
</dbReference>
<evidence type="ECO:0000256" key="1">
    <source>
        <dbReference type="ARBA" id="ARBA00001974"/>
    </source>
</evidence>
<comment type="cofactor">
    <cofactor evidence="1">
        <name>FAD</name>
        <dbReference type="ChEBI" id="CHEBI:57692"/>
    </cofactor>
</comment>
<protein>
    <submittedName>
        <fullName evidence="6">Oxidoreductase</fullName>
    </submittedName>
</protein>
<dbReference type="Gene3D" id="3.90.660.10">
    <property type="match status" value="1"/>
</dbReference>
<dbReference type="OrthoDB" id="9767561at2"/>
<dbReference type="AlphaFoldDB" id="A0A2U2XF93"/>
<dbReference type="Pfam" id="PF01593">
    <property type="entry name" value="Amino_oxidase"/>
    <property type="match status" value="1"/>
</dbReference>
<gene>
    <name evidence="6" type="ORF">DIT68_04335</name>
</gene>
<evidence type="ECO:0000256" key="3">
    <source>
        <dbReference type="ARBA" id="ARBA00023002"/>
    </source>
</evidence>
<dbReference type="RefSeq" id="WP_109358583.1">
    <property type="nucleotide sequence ID" value="NZ_QFRJ01000002.1"/>
</dbReference>
<evidence type="ECO:0000259" key="5">
    <source>
        <dbReference type="Pfam" id="PF01593"/>
    </source>
</evidence>
<dbReference type="PRINTS" id="PR00757">
    <property type="entry name" value="AMINEOXDASEF"/>
</dbReference>
<comment type="similarity">
    <text evidence="2">Belongs to the flavin monoamine oxidase family.</text>
</comment>
<dbReference type="Proteomes" id="UP000245370">
    <property type="component" value="Unassembled WGS sequence"/>
</dbReference>
<reference evidence="6 7" key="2">
    <citation type="submission" date="2018-05" db="EMBL/GenBank/DDBJ databases">
        <authorList>
            <person name="Lanie J.A."/>
            <person name="Ng W.-L."/>
            <person name="Kazmierczak K.M."/>
            <person name="Andrzejewski T.M."/>
            <person name="Davidsen T.M."/>
            <person name="Wayne K.J."/>
            <person name="Tettelin H."/>
            <person name="Glass J.I."/>
            <person name="Rusch D."/>
            <person name="Podicherti R."/>
            <person name="Tsui H.-C.T."/>
            <person name="Winkler M.E."/>
        </authorList>
    </citation>
    <scope>NUCLEOTIDE SEQUENCE [LARGE SCALE GENOMIC DNA]</scope>
    <source>
        <strain evidence="6 7">C305</strain>
    </source>
</reference>
<dbReference type="InterPro" id="IPR050703">
    <property type="entry name" value="Flavin_MAO"/>
</dbReference>
<feature type="domain" description="Amine oxidase" evidence="5">
    <location>
        <begin position="14"/>
        <end position="448"/>
    </location>
</feature>
<evidence type="ECO:0000256" key="2">
    <source>
        <dbReference type="ARBA" id="ARBA00005995"/>
    </source>
</evidence>
<keyword evidence="3" id="KW-0560">Oxidoreductase</keyword>
<dbReference type="GO" id="GO:0016491">
    <property type="term" value="F:oxidoreductase activity"/>
    <property type="evidence" value="ECO:0007669"/>
    <property type="project" value="UniProtKB-KW"/>
</dbReference>
<organism evidence="6 7">
    <name type="scientific">Brumimicrobium oceani</name>
    <dbReference type="NCBI Taxonomy" id="2100725"/>
    <lineage>
        <taxon>Bacteria</taxon>
        <taxon>Pseudomonadati</taxon>
        <taxon>Bacteroidota</taxon>
        <taxon>Flavobacteriia</taxon>
        <taxon>Flavobacteriales</taxon>
        <taxon>Crocinitomicaceae</taxon>
        <taxon>Brumimicrobium</taxon>
    </lineage>
</organism>